<organism evidence="3">
    <name type="scientific">Mesocestoides corti</name>
    <name type="common">Flatworm</name>
    <dbReference type="NCBI Taxonomy" id="53468"/>
    <lineage>
        <taxon>Eukaryota</taxon>
        <taxon>Metazoa</taxon>
        <taxon>Spiralia</taxon>
        <taxon>Lophotrochozoa</taxon>
        <taxon>Platyhelminthes</taxon>
        <taxon>Cestoda</taxon>
        <taxon>Eucestoda</taxon>
        <taxon>Cyclophyllidea</taxon>
        <taxon>Mesocestoididae</taxon>
        <taxon>Mesocestoides</taxon>
    </lineage>
</organism>
<dbReference type="WBParaSite" id="MCOS_0000223901-mRNA-1">
    <property type="protein sequence ID" value="MCOS_0000223901-mRNA-1"/>
    <property type="gene ID" value="MCOS_0000223901"/>
</dbReference>
<accession>A0A0R3U658</accession>
<sequence>MKFNGFSWKSRKKLVVGQLYKLKKHLRELASKLVAIRAYEVAFDVASKKREIANTGDDRRNRFYRAN</sequence>
<reference evidence="1 2" key="2">
    <citation type="submission" date="2018-10" db="EMBL/GenBank/DDBJ databases">
        <authorList>
            <consortium name="Pathogen Informatics"/>
        </authorList>
    </citation>
    <scope>NUCLEOTIDE SEQUENCE [LARGE SCALE GENOMIC DNA]</scope>
</reference>
<dbReference type="AlphaFoldDB" id="A0A0R3U658"/>
<dbReference type="Proteomes" id="UP000267029">
    <property type="component" value="Unassembled WGS sequence"/>
</dbReference>
<reference evidence="3" key="1">
    <citation type="submission" date="2017-02" db="UniProtKB">
        <authorList>
            <consortium name="WormBaseParasite"/>
        </authorList>
    </citation>
    <scope>IDENTIFICATION</scope>
</reference>
<gene>
    <name evidence="1" type="ORF">MCOS_LOCUS2240</name>
</gene>
<evidence type="ECO:0000313" key="3">
    <source>
        <dbReference type="WBParaSite" id="MCOS_0000223901-mRNA-1"/>
    </source>
</evidence>
<proteinExistence type="predicted"/>
<evidence type="ECO:0000313" key="2">
    <source>
        <dbReference type="Proteomes" id="UP000267029"/>
    </source>
</evidence>
<protein>
    <submittedName>
        <fullName evidence="3">RVT_N domain-containing protein</fullName>
    </submittedName>
</protein>
<dbReference type="EMBL" id="UXSR01000347">
    <property type="protein sequence ID" value="VDD76237.1"/>
    <property type="molecule type" value="Genomic_DNA"/>
</dbReference>
<evidence type="ECO:0000313" key="1">
    <source>
        <dbReference type="EMBL" id="VDD76237.1"/>
    </source>
</evidence>
<name>A0A0R3U658_MESCO</name>
<keyword evidence="2" id="KW-1185">Reference proteome</keyword>